<sequence>MNKAITEGREINQREKIVKPLDTTMVFLVAFTRSKVLHQIYKVCEDLEDDDVKKFLWKVIKKMGEDGLTGWNIIFDDAPIETRIMLTRIADADGYDIFFLPSCESPLNPADVFFNEVKMQYGVA</sequence>
<keyword evidence="2" id="KW-1185">Reference proteome</keyword>
<dbReference type="Proteomes" id="UP000646827">
    <property type="component" value="Unassembled WGS sequence"/>
</dbReference>
<evidence type="ECO:0000313" key="2">
    <source>
        <dbReference type="Proteomes" id="UP000646827"/>
    </source>
</evidence>
<dbReference type="OrthoDB" id="2302790at2759"/>
<accession>A0A8H7RN75</accession>
<dbReference type="AlphaFoldDB" id="A0A8H7RN75"/>
<reference evidence="1 2" key="1">
    <citation type="submission" date="2020-12" db="EMBL/GenBank/DDBJ databases">
        <title>Metabolic potential, ecology and presence of endohyphal bacteria is reflected in genomic diversity of Mucoromycotina.</title>
        <authorList>
            <person name="Muszewska A."/>
            <person name="Okrasinska A."/>
            <person name="Steczkiewicz K."/>
            <person name="Drgas O."/>
            <person name="Orlowska M."/>
            <person name="Perlinska-Lenart U."/>
            <person name="Aleksandrzak-Piekarczyk T."/>
            <person name="Szatraj K."/>
            <person name="Zielenkiewicz U."/>
            <person name="Pilsyk S."/>
            <person name="Malc E."/>
            <person name="Mieczkowski P."/>
            <person name="Kruszewska J.S."/>
            <person name="Biernat P."/>
            <person name="Pawlowska J."/>
        </authorList>
    </citation>
    <scope>NUCLEOTIDE SEQUENCE [LARGE SCALE GENOMIC DNA]</scope>
    <source>
        <strain evidence="1 2">CBS 142.35</strain>
    </source>
</reference>
<evidence type="ECO:0000313" key="1">
    <source>
        <dbReference type="EMBL" id="KAG2212776.1"/>
    </source>
</evidence>
<gene>
    <name evidence="1" type="ORF">INT45_003770</name>
</gene>
<name>A0A8H7RN75_9FUNG</name>
<protein>
    <submittedName>
        <fullName evidence="1">Uncharacterized protein</fullName>
    </submittedName>
</protein>
<organism evidence="1 2">
    <name type="scientific">Circinella minor</name>
    <dbReference type="NCBI Taxonomy" id="1195481"/>
    <lineage>
        <taxon>Eukaryota</taxon>
        <taxon>Fungi</taxon>
        <taxon>Fungi incertae sedis</taxon>
        <taxon>Mucoromycota</taxon>
        <taxon>Mucoromycotina</taxon>
        <taxon>Mucoromycetes</taxon>
        <taxon>Mucorales</taxon>
        <taxon>Lichtheimiaceae</taxon>
        <taxon>Circinella</taxon>
    </lineage>
</organism>
<proteinExistence type="predicted"/>
<comment type="caution">
    <text evidence="1">The sequence shown here is derived from an EMBL/GenBank/DDBJ whole genome shotgun (WGS) entry which is preliminary data.</text>
</comment>
<dbReference type="EMBL" id="JAEPRB010000733">
    <property type="protein sequence ID" value="KAG2212776.1"/>
    <property type="molecule type" value="Genomic_DNA"/>
</dbReference>